<gene>
    <name evidence="2" type="ORF">NJQ99_05675</name>
</gene>
<dbReference type="Proteomes" id="UP001055804">
    <property type="component" value="Unassembled WGS sequence"/>
</dbReference>
<dbReference type="Gene3D" id="3.40.630.30">
    <property type="match status" value="1"/>
</dbReference>
<sequence length="371" mass="42149">MHSNTHGLSVRIEPLRDRGRLSVQWKHLEAAARPAFFLSWTWIGTWLDTLAVAPWTVEVTRGEETVGLACFELRTAVRRKFVRSRTLFLNETGDPARDVVTLEYNRILCHPDCAQEAEDAALAALMDARGRLWDELYVRNAPPDFAARLEGLGLGVWQRLDAASAEMDLDAARAAGGVLETMSRNTRHQIRRSMRLYEERNGPLALTRAGTVAEALDFFERLGALHQPYWQARGKPGAFAHPHYLEMHRALIARAMPAGEAEVVRVRAGEHEIGYLYNFVRDGRVYFYLSGLRYEDDAKLKPGLVTHAMCAADHLERGAHVYDFMAGENRYKTQLGQEAAPLVSLTLQRRRLVFWLERAAKGLRDRFRPRS</sequence>
<dbReference type="SUPFAM" id="SSF55729">
    <property type="entry name" value="Acyl-CoA N-acyltransferases (Nat)"/>
    <property type="match status" value="1"/>
</dbReference>
<dbReference type="EMBL" id="JAMZFT010000001">
    <property type="protein sequence ID" value="MCP1335892.1"/>
    <property type="molecule type" value="Genomic_DNA"/>
</dbReference>
<dbReference type="AlphaFoldDB" id="A0A9J6P8C7"/>
<comment type="caution">
    <text evidence="2">The sequence shown here is derived from an EMBL/GenBank/DDBJ whole genome shotgun (WGS) entry which is preliminary data.</text>
</comment>
<organism evidence="2 3">
    <name type="scientific">Futiania mangrovi</name>
    <dbReference type="NCBI Taxonomy" id="2959716"/>
    <lineage>
        <taxon>Bacteria</taxon>
        <taxon>Pseudomonadati</taxon>
        <taxon>Pseudomonadota</taxon>
        <taxon>Alphaproteobacteria</taxon>
        <taxon>Futianiales</taxon>
        <taxon>Futianiaceae</taxon>
        <taxon>Futiania</taxon>
    </lineage>
</organism>
<accession>A0A9J6P8C7</accession>
<protein>
    <submittedName>
        <fullName evidence="2">GNAT family N-acetyltransferase</fullName>
    </submittedName>
</protein>
<dbReference type="InterPro" id="IPR038740">
    <property type="entry name" value="BioF2-like_GNAT_dom"/>
</dbReference>
<dbReference type="InterPro" id="IPR016181">
    <property type="entry name" value="Acyl_CoA_acyltransferase"/>
</dbReference>
<evidence type="ECO:0000313" key="3">
    <source>
        <dbReference type="Proteomes" id="UP001055804"/>
    </source>
</evidence>
<evidence type="ECO:0000313" key="2">
    <source>
        <dbReference type="EMBL" id="MCP1335892.1"/>
    </source>
</evidence>
<keyword evidence="3" id="KW-1185">Reference proteome</keyword>
<feature type="domain" description="BioF2-like acetyltransferase" evidence="1">
    <location>
        <begin position="184"/>
        <end position="332"/>
    </location>
</feature>
<name>A0A9J6P8C7_9PROT</name>
<dbReference type="RefSeq" id="WP_269331819.1">
    <property type="nucleotide sequence ID" value="NZ_JAMZFT010000001.1"/>
</dbReference>
<dbReference type="Pfam" id="PF13480">
    <property type="entry name" value="Acetyltransf_6"/>
    <property type="match status" value="1"/>
</dbReference>
<evidence type="ECO:0000259" key="1">
    <source>
        <dbReference type="Pfam" id="PF13480"/>
    </source>
</evidence>
<proteinExistence type="predicted"/>
<reference evidence="2" key="1">
    <citation type="submission" date="2022-06" db="EMBL/GenBank/DDBJ databases">
        <title>Isolation and Genomics of Futiania mangrovii gen. nov., sp. nov., a Rare and Metabolically-versatile member in the Class Alphaproteobacteria.</title>
        <authorList>
            <person name="Liu L."/>
            <person name="Huang W.-C."/>
            <person name="Pan J."/>
            <person name="Li J."/>
            <person name="Huang Y."/>
            <person name="Du H."/>
            <person name="Liu Y."/>
            <person name="Li M."/>
        </authorList>
    </citation>
    <scope>NUCLEOTIDE SEQUENCE</scope>
    <source>
        <strain evidence="2">FT118</strain>
    </source>
</reference>